<evidence type="ECO:0000313" key="1">
    <source>
        <dbReference type="EMBL" id="USW58939.1"/>
    </source>
</evidence>
<proteinExistence type="predicted"/>
<sequence length="408" mass="46176">MEQTLRKMKPASSSESCQRAGFFNLPPELRNCIYRLTLRDVECITGMSLPFRFENGCLKFVHYWRRFALRTPAGLLRASRQAHAEFTPMLYSEMEFDFFTIDAARAWAEQVGGSIVHLRRVVLRYSDIPFANVIDIVATDLAATWLPALDAIMSSSPPETKPLKTFLDLPAEIRNQIYELALVHSRTIHIFGPSGHDRIVIVANRVTDRWGAPPSKPEIAIGTLLVSRQVHLESAPILYGANGFDMEDIGTAARWSTEIGKSIRYLTRIALTGNLHNPRDVATRRSWLASLEQASELRSLGLDDCSSRRDANMTARVLLPLFRSIKKARRESGSVFALAKILHFTEPGWARFYTPLFPFDSRYSDLATDILKIRLREPEEEAACEVEVWQAVIRTLEGDLLNANEEPQ</sequence>
<protein>
    <recommendedName>
        <fullName evidence="3">F-box domain-containing protein</fullName>
    </recommendedName>
</protein>
<keyword evidence="2" id="KW-1185">Reference proteome</keyword>
<name>A0A9Q9B0X2_9PEZI</name>
<gene>
    <name evidence="1" type="ORF">Slin15195_G122580</name>
</gene>
<dbReference type="AlphaFoldDB" id="A0A9Q9B0X2"/>
<accession>A0A9Q9B0X2</accession>
<dbReference type="OrthoDB" id="5272396at2759"/>
<evidence type="ECO:0000313" key="2">
    <source>
        <dbReference type="Proteomes" id="UP001056384"/>
    </source>
</evidence>
<dbReference type="PANTHER" id="PTHR42085:SF1">
    <property type="entry name" value="F-BOX DOMAIN-CONTAINING PROTEIN"/>
    <property type="match status" value="1"/>
</dbReference>
<organism evidence="1 2">
    <name type="scientific">Septoria linicola</name>
    <dbReference type="NCBI Taxonomy" id="215465"/>
    <lineage>
        <taxon>Eukaryota</taxon>
        <taxon>Fungi</taxon>
        <taxon>Dikarya</taxon>
        <taxon>Ascomycota</taxon>
        <taxon>Pezizomycotina</taxon>
        <taxon>Dothideomycetes</taxon>
        <taxon>Dothideomycetidae</taxon>
        <taxon>Mycosphaerellales</taxon>
        <taxon>Mycosphaerellaceae</taxon>
        <taxon>Septoria</taxon>
    </lineage>
</organism>
<dbReference type="EMBL" id="CP099429">
    <property type="protein sequence ID" value="USW58939.1"/>
    <property type="molecule type" value="Genomic_DNA"/>
</dbReference>
<dbReference type="Proteomes" id="UP001056384">
    <property type="component" value="Chromosome 12"/>
</dbReference>
<evidence type="ECO:0008006" key="3">
    <source>
        <dbReference type="Google" id="ProtNLM"/>
    </source>
</evidence>
<reference evidence="1" key="1">
    <citation type="submission" date="2022-06" db="EMBL/GenBank/DDBJ databases">
        <title>Complete genome sequences of two strains of the flax pathogen Septoria linicola.</title>
        <authorList>
            <person name="Lapalu N."/>
            <person name="Simon A."/>
            <person name="Demenou B."/>
            <person name="Paumier D."/>
            <person name="Guillot M.-P."/>
            <person name="Gout L."/>
            <person name="Valade R."/>
        </authorList>
    </citation>
    <scope>NUCLEOTIDE SEQUENCE</scope>
    <source>
        <strain evidence="1">SE15195</strain>
    </source>
</reference>
<dbReference type="PANTHER" id="PTHR42085">
    <property type="entry name" value="F-BOX DOMAIN-CONTAINING PROTEIN"/>
    <property type="match status" value="1"/>
</dbReference>
<dbReference type="InterPro" id="IPR038883">
    <property type="entry name" value="AN11006-like"/>
</dbReference>